<evidence type="ECO:0000313" key="2">
    <source>
        <dbReference type="Proteomes" id="UP001432209"/>
    </source>
</evidence>
<dbReference type="Proteomes" id="UP001432209">
    <property type="component" value="Chromosome"/>
</dbReference>
<dbReference type="RefSeq" id="WP_329081385.1">
    <property type="nucleotide sequence ID" value="NZ_CP109495.1"/>
</dbReference>
<protein>
    <submittedName>
        <fullName evidence="1">Uncharacterized protein</fullName>
    </submittedName>
</protein>
<proteinExistence type="predicted"/>
<keyword evidence="2" id="KW-1185">Reference proteome</keyword>
<gene>
    <name evidence="1" type="ORF">OG442_36570</name>
</gene>
<reference evidence="1" key="1">
    <citation type="submission" date="2022-10" db="EMBL/GenBank/DDBJ databases">
        <title>The complete genomes of actinobacterial strains from the NBC collection.</title>
        <authorList>
            <person name="Joergensen T.S."/>
            <person name="Alvarez Arevalo M."/>
            <person name="Sterndorff E.B."/>
            <person name="Faurdal D."/>
            <person name="Vuksanovic O."/>
            <person name="Mourched A.-S."/>
            <person name="Charusanti P."/>
            <person name="Shaw S."/>
            <person name="Blin K."/>
            <person name="Weber T."/>
        </authorList>
    </citation>
    <scope>NUCLEOTIDE SEQUENCE</scope>
    <source>
        <strain evidence="1">NBC_01432</strain>
    </source>
</reference>
<name>A0ABZ2ADY5_STRNV</name>
<sequence length="73" mass="7723">MIVVPEEFARCTVEREGEPGAAWLAGLPGIVEAVLGRWDHVPYGAVTHGGGGPGLDVITQFADRLAELLARRA</sequence>
<evidence type="ECO:0000313" key="1">
    <source>
        <dbReference type="EMBL" id="WUX56601.1"/>
    </source>
</evidence>
<organism evidence="1 2">
    <name type="scientific">Streptomyces niveus</name>
    <name type="common">Streptomyces spheroides</name>
    <dbReference type="NCBI Taxonomy" id="193462"/>
    <lineage>
        <taxon>Bacteria</taxon>
        <taxon>Bacillati</taxon>
        <taxon>Actinomycetota</taxon>
        <taxon>Actinomycetes</taxon>
        <taxon>Kitasatosporales</taxon>
        <taxon>Streptomycetaceae</taxon>
        <taxon>Streptomyces</taxon>
    </lineage>
</organism>
<accession>A0ABZ2ADY5</accession>
<dbReference type="EMBL" id="CP109495">
    <property type="protein sequence ID" value="WUX56601.1"/>
    <property type="molecule type" value="Genomic_DNA"/>
</dbReference>